<dbReference type="Gene3D" id="1.20.1070.10">
    <property type="entry name" value="Rhodopsin 7-helix transmembrane proteins"/>
    <property type="match status" value="2"/>
</dbReference>
<protein>
    <recommendedName>
        <fullName evidence="13">G-protein coupled receptors family 1 profile domain-containing protein</fullName>
    </recommendedName>
</protein>
<dbReference type="InterPro" id="IPR001681">
    <property type="entry name" value="Neurokn_rcpt"/>
</dbReference>
<keyword evidence="7" id="KW-0675">Receptor</keyword>
<keyword evidence="6 10" id="KW-0472">Membrane</keyword>
<keyword evidence="5" id="KW-0297">G-protein coupled receptor</keyword>
<dbReference type="EMBL" id="LR903846">
    <property type="protein sequence ID" value="CAD7252340.1"/>
    <property type="molecule type" value="Genomic_DNA"/>
</dbReference>
<evidence type="ECO:0000313" key="11">
    <source>
        <dbReference type="EMBL" id="CAD7252340.1"/>
    </source>
</evidence>
<evidence type="ECO:0000256" key="2">
    <source>
        <dbReference type="ARBA" id="ARBA00022475"/>
    </source>
</evidence>
<keyword evidence="3 10" id="KW-0812">Transmembrane</keyword>
<evidence type="ECO:0000313" key="12">
    <source>
        <dbReference type="Proteomes" id="UP000677054"/>
    </source>
</evidence>
<feature type="region of interest" description="Disordered" evidence="9">
    <location>
        <begin position="1"/>
        <end position="21"/>
    </location>
</feature>
<dbReference type="InterPro" id="IPR000276">
    <property type="entry name" value="GPCR_Rhodpsn"/>
</dbReference>
<dbReference type="PANTHER" id="PTHR46925:SF2">
    <property type="entry name" value="G-PROTEIN COUPLED RECEPTOR TKR-1-RELATED"/>
    <property type="match status" value="1"/>
</dbReference>
<evidence type="ECO:0000256" key="6">
    <source>
        <dbReference type="ARBA" id="ARBA00023136"/>
    </source>
</evidence>
<proteinExistence type="predicted"/>
<dbReference type="OrthoDB" id="9445642at2759"/>
<dbReference type="PRINTS" id="PR00237">
    <property type="entry name" value="GPCRRHODOPSN"/>
</dbReference>
<evidence type="ECO:0000256" key="8">
    <source>
        <dbReference type="ARBA" id="ARBA00023224"/>
    </source>
</evidence>
<dbReference type="SUPFAM" id="SSF81321">
    <property type="entry name" value="Family A G protein-coupled receptor-like"/>
    <property type="match status" value="1"/>
</dbReference>
<keyword evidence="12" id="KW-1185">Reference proteome</keyword>
<evidence type="ECO:0000256" key="4">
    <source>
        <dbReference type="ARBA" id="ARBA00022989"/>
    </source>
</evidence>
<evidence type="ECO:0000256" key="5">
    <source>
        <dbReference type="ARBA" id="ARBA00023040"/>
    </source>
</evidence>
<evidence type="ECO:0000256" key="10">
    <source>
        <dbReference type="SAM" id="Phobius"/>
    </source>
</evidence>
<evidence type="ECO:0000256" key="7">
    <source>
        <dbReference type="ARBA" id="ARBA00023170"/>
    </source>
</evidence>
<dbReference type="GO" id="GO:0004995">
    <property type="term" value="F:tachykinin receptor activity"/>
    <property type="evidence" value="ECO:0007669"/>
    <property type="project" value="InterPro"/>
</dbReference>
<keyword evidence="4 10" id="KW-1133">Transmembrane helix</keyword>
<dbReference type="PANTHER" id="PTHR46925">
    <property type="entry name" value="G-PROTEIN COUPLED RECEPTOR TKR-1-RELATED"/>
    <property type="match status" value="1"/>
</dbReference>
<dbReference type="EMBL" id="CAJPEV010004329">
    <property type="protein sequence ID" value="CAG0901600.1"/>
    <property type="molecule type" value="Genomic_DNA"/>
</dbReference>
<sequence length="352" mass="38537">MRGMRKCGGNGGGEGSGGGGGRGALANDRLSVAVIPHSVFDCRQSAARGDLHVPNRSNDRAASVWHSILTVGGSQAIEETPKDDLDEIVSYDVYSHVLVAMQYFFPLTVISAAYLRIGCRLWGAQMPGNAEDHRDALLLKNKKKSVKYLTMTTPIRIRKGGSFGSKTRREKLSRPVAMAIGAIAPCRIGCYGYLRVKHVFHLYSICIPPVFHLGGMQVSFDSVYDRNRLRLKCAIALDVVLSFLSAIGGNTNKREKPVKDWIEAIRKGCSRASRPCFVLRGFPQTSSGESQDADVEAPLVFGRVFAEDRGSTRSRTNEVIKMLAIVVALFAICWLPLQTYYIVAALHSEVNS</sequence>
<name>A0A7R9AEP9_9CRUS</name>
<reference evidence="11" key="1">
    <citation type="submission" date="2020-11" db="EMBL/GenBank/DDBJ databases">
        <authorList>
            <person name="Tran Van P."/>
        </authorList>
    </citation>
    <scope>NUCLEOTIDE SEQUENCE</scope>
</reference>
<feature type="non-terminal residue" evidence="11">
    <location>
        <position position="1"/>
    </location>
</feature>
<comment type="subcellular location">
    <subcellularLocation>
        <location evidence="1">Cell membrane</location>
        <topology evidence="1">Multi-pass membrane protein</topology>
    </subcellularLocation>
</comment>
<evidence type="ECO:0000256" key="9">
    <source>
        <dbReference type="SAM" id="MobiDB-lite"/>
    </source>
</evidence>
<dbReference type="Proteomes" id="UP000677054">
    <property type="component" value="Unassembled WGS sequence"/>
</dbReference>
<gene>
    <name evidence="11" type="ORF">DSTB1V02_LOCUS12098</name>
</gene>
<keyword evidence="8" id="KW-0807">Transducer</keyword>
<dbReference type="Pfam" id="PF00001">
    <property type="entry name" value="7tm_1"/>
    <property type="match status" value="1"/>
</dbReference>
<organism evidence="11">
    <name type="scientific">Darwinula stevensoni</name>
    <dbReference type="NCBI Taxonomy" id="69355"/>
    <lineage>
        <taxon>Eukaryota</taxon>
        <taxon>Metazoa</taxon>
        <taxon>Ecdysozoa</taxon>
        <taxon>Arthropoda</taxon>
        <taxon>Crustacea</taxon>
        <taxon>Oligostraca</taxon>
        <taxon>Ostracoda</taxon>
        <taxon>Podocopa</taxon>
        <taxon>Podocopida</taxon>
        <taxon>Darwinulocopina</taxon>
        <taxon>Darwinuloidea</taxon>
        <taxon>Darwinulidae</taxon>
        <taxon>Darwinula</taxon>
    </lineage>
</organism>
<evidence type="ECO:0000256" key="1">
    <source>
        <dbReference type="ARBA" id="ARBA00004651"/>
    </source>
</evidence>
<accession>A0A7R9AEP9</accession>
<evidence type="ECO:0008006" key="13">
    <source>
        <dbReference type="Google" id="ProtNLM"/>
    </source>
</evidence>
<evidence type="ECO:0000256" key="3">
    <source>
        <dbReference type="ARBA" id="ARBA00022692"/>
    </source>
</evidence>
<dbReference type="GO" id="GO:0005886">
    <property type="term" value="C:plasma membrane"/>
    <property type="evidence" value="ECO:0007669"/>
    <property type="project" value="UniProtKB-SubCell"/>
</dbReference>
<feature type="transmembrane region" description="Helical" evidence="10">
    <location>
        <begin position="319"/>
        <end position="343"/>
    </location>
</feature>
<keyword evidence="2" id="KW-1003">Cell membrane</keyword>
<dbReference type="AlphaFoldDB" id="A0A7R9AEP9"/>